<dbReference type="Gene3D" id="3.30.420.260">
    <property type="match status" value="1"/>
</dbReference>
<proteinExistence type="predicted"/>
<organism evidence="1 2">
    <name type="scientific">Xanthocytophaga agilis</name>
    <dbReference type="NCBI Taxonomy" id="3048010"/>
    <lineage>
        <taxon>Bacteria</taxon>
        <taxon>Pseudomonadati</taxon>
        <taxon>Bacteroidota</taxon>
        <taxon>Cytophagia</taxon>
        <taxon>Cytophagales</taxon>
        <taxon>Rhodocytophagaceae</taxon>
        <taxon>Xanthocytophaga</taxon>
    </lineage>
</organism>
<dbReference type="Gene3D" id="3.30.420.250">
    <property type="match status" value="1"/>
</dbReference>
<name>A0AAE3R7Q3_9BACT</name>
<dbReference type="CDD" id="cd24013">
    <property type="entry name" value="ASKHA_ATPase_BT3980-like"/>
    <property type="match status" value="1"/>
</dbReference>
<accession>A0AAE3R7Q3</accession>
<protein>
    <submittedName>
        <fullName evidence="1">DUF3822 family protein</fullName>
    </submittedName>
</protein>
<comment type="caution">
    <text evidence="1">The sequence shown here is derived from an EMBL/GenBank/DDBJ whole genome shotgun (WGS) entry which is preliminary data.</text>
</comment>
<sequence>METTVVKFKQNQLIKDTTVFDIELIPQYALNLELSKDGFRISVVDTHASRCLWLEERHFSALLQKEQLLEQLELLYEEHEFLKAGFWQKIKVSVKNQFFTLLPSSLFYKEHARKYLQLATHTLPESYEVLYYRHPHSEMVNVFAEERKVIEWFRQNYPARNVEFVHYSSALVEGVFHTEPVPVRSVTVLVESSHLTIAVTNGKVLEYCNTFFYVSANDFLYYVMLVFHQMQLNPEVHKVTLYGEISPESAIFEQLYKYIRNVVFGHKPSTLKFSYLFDELYDHRYFDVYNIYLCE</sequence>
<dbReference type="InterPro" id="IPR024213">
    <property type="entry name" value="DUF3822"/>
</dbReference>
<reference evidence="1" key="1">
    <citation type="submission" date="2023-05" db="EMBL/GenBank/DDBJ databases">
        <authorList>
            <person name="Zhang X."/>
        </authorList>
    </citation>
    <scope>NUCLEOTIDE SEQUENCE</scope>
    <source>
        <strain evidence="1">BD1B2-1</strain>
    </source>
</reference>
<dbReference type="AlphaFoldDB" id="A0AAE3R7Q3"/>
<dbReference type="Proteomes" id="UP001232063">
    <property type="component" value="Unassembled WGS sequence"/>
</dbReference>
<evidence type="ECO:0000313" key="2">
    <source>
        <dbReference type="Proteomes" id="UP001232063"/>
    </source>
</evidence>
<dbReference type="Pfam" id="PF12864">
    <property type="entry name" value="DUF3822"/>
    <property type="match status" value="1"/>
</dbReference>
<dbReference type="EMBL" id="JASJOU010000005">
    <property type="protein sequence ID" value="MDJ1502328.1"/>
    <property type="molecule type" value="Genomic_DNA"/>
</dbReference>
<keyword evidence="2" id="KW-1185">Reference proteome</keyword>
<gene>
    <name evidence="1" type="ORF">QNI22_16805</name>
</gene>
<dbReference type="RefSeq" id="WP_314512315.1">
    <property type="nucleotide sequence ID" value="NZ_JASJOU010000005.1"/>
</dbReference>
<evidence type="ECO:0000313" key="1">
    <source>
        <dbReference type="EMBL" id="MDJ1502328.1"/>
    </source>
</evidence>